<reference evidence="2 3" key="1">
    <citation type="submission" date="2016-10" db="EMBL/GenBank/DDBJ databases">
        <authorList>
            <person name="de Groot N.N."/>
        </authorList>
    </citation>
    <scope>NUCLEOTIDE SEQUENCE [LARGE SCALE GENOMIC DNA]</scope>
    <source>
        <strain evidence="2 3">OK461</strain>
    </source>
</reference>
<feature type="transmembrane region" description="Helical" evidence="1">
    <location>
        <begin position="100"/>
        <end position="122"/>
    </location>
</feature>
<name>A0A1I2MI58_9ACTN</name>
<evidence type="ECO:0000256" key="1">
    <source>
        <dbReference type="SAM" id="Phobius"/>
    </source>
</evidence>
<dbReference type="Proteomes" id="UP000181942">
    <property type="component" value="Unassembled WGS sequence"/>
</dbReference>
<proteinExistence type="predicted"/>
<dbReference type="AlphaFoldDB" id="A0A1I2MI58"/>
<evidence type="ECO:0000313" key="2">
    <source>
        <dbReference type="EMBL" id="SFF91195.1"/>
    </source>
</evidence>
<keyword evidence="1" id="KW-0472">Membrane</keyword>
<sequence length="174" mass="18713">MSGLVNALVILAVVVLVIARQFRTRRISTDRRWWIVPVVLAVIALREPGLIDIHHRTEAILLLGAELFIGLATGAAWGWTTRIWAEPDGAVWSKSTKASAAVWGVGIALRLGLFGIGTLLGVHQDSSALLLALAATLLVRSGILAWRSQSLHPAVAQATAYGDDVPQGSWKERV</sequence>
<feature type="transmembrane region" description="Helical" evidence="1">
    <location>
        <begin position="59"/>
        <end position="79"/>
    </location>
</feature>
<evidence type="ECO:0000313" key="3">
    <source>
        <dbReference type="Proteomes" id="UP000181942"/>
    </source>
</evidence>
<evidence type="ECO:0008006" key="4">
    <source>
        <dbReference type="Google" id="ProtNLM"/>
    </source>
</evidence>
<protein>
    <recommendedName>
        <fullName evidence="4">DUF1453 domain-containing protein</fullName>
    </recommendedName>
</protein>
<gene>
    <name evidence="2" type="ORF">SAMN02787118_113180</name>
</gene>
<dbReference type="OrthoDB" id="3872634at2"/>
<organism evidence="2 3">
    <name type="scientific">Streptomyces mirabilis</name>
    <dbReference type="NCBI Taxonomy" id="68239"/>
    <lineage>
        <taxon>Bacteria</taxon>
        <taxon>Bacillati</taxon>
        <taxon>Actinomycetota</taxon>
        <taxon>Actinomycetes</taxon>
        <taxon>Kitasatosporales</taxon>
        <taxon>Streptomycetaceae</taxon>
        <taxon>Streptomyces</taxon>
    </lineage>
</organism>
<dbReference type="EMBL" id="FONR01000013">
    <property type="protein sequence ID" value="SFF91195.1"/>
    <property type="molecule type" value="Genomic_DNA"/>
</dbReference>
<accession>A0A1I2MI58</accession>
<keyword evidence="1" id="KW-0812">Transmembrane</keyword>
<keyword evidence="1" id="KW-1133">Transmembrane helix</keyword>
<feature type="transmembrane region" description="Helical" evidence="1">
    <location>
        <begin position="6"/>
        <end position="22"/>
    </location>
</feature>
<dbReference type="RefSeq" id="WP_075030620.1">
    <property type="nucleotide sequence ID" value="NZ_FONR01000013.1"/>
</dbReference>